<dbReference type="RefSeq" id="WP_154440841.1">
    <property type="nucleotide sequence ID" value="NZ_JAHLPJ010000001.1"/>
</dbReference>
<protein>
    <submittedName>
        <fullName evidence="2">Uncharacterized protein</fullName>
    </submittedName>
</protein>
<dbReference type="AlphaFoldDB" id="A0A6N7XN10"/>
<sequence length="67" mass="7812">MIIGIFFILISGFIYIKEKYNVVTIEGERVFNKKIDIIQDGRYRYSILISILSFILGIFSILSSIIY</sequence>
<accession>A0A6N7XN10</accession>
<reference evidence="2 3" key="1">
    <citation type="submission" date="2019-09" db="EMBL/GenBank/DDBJ databases">
        <title>In-depth cultivation of the pig gut microbiome towards novel bacterial diversity and tailored functional studies.</title>
        <authorList>
            <person name="Wylensek D."/>
            <person name="Hitch T.C.A."/>
            <person name="Clavel T."/>
        </authorList>
    </citation>
    <scope>NUCLEOTIDE SEQUENCE [LARGE SCALE GENOMIC DNA]</scope>
    <source>
        <strain evidence="2 3">WCA3-693-APC-4?</strain>
    </source>
</reference>
<keyword evidence="3" id="KW-1185">Reference proteome</keyword>
<evidence type="ECO:0000313" key="3">
    <source>
        <dbReference type="Proteomes" id="UP000469523"/>
    </source>
</evidence>
<proteinExistence type="predicted"/>
<name>A0A6N7XN10_9FIRM</name>
<organism evidence="2 3">
    <name type="scientific">Tissierella pigra</name>
    <dbReference type="NCBI Taxonomy" id="2607614"/>
    <lineage>
        <taxon>Bacteria</taxon>
        <taxon>Bacillati</taxon>
        <taxon>Bacillota</taxon>
        <taxon>Tissierellia</taxon>
        <taxon>Tissierellales</taxon>
        <taxon>Tissierellaceae</taxon>
        <taxon>Tissierella</taxon>
    </lineage>
</organism>
<keyword evidence="1" id="KW-0812">Transmembrane</keyword>
<feature type="transmembrane region" description="Helical" evidence="1">
    <location>
        <begin position="43"/>
        <end position="66"/>
    </location>
</feature>
<keyword evidence="1" id="KW-0472">Membrane</keyword>
<dbReference type="Proteomes" id="UP000469523">
    <property type="component" value="Unassembled WGS sequence"/>
</dbReference>
<dbReference type="EMBL" id="VUNQ01000026">
    <property type="protein sequence ID" value="MSU02192.1"/>
    <property type="molecule type" value="Genomic_DNA"/>
</dbReference>
<comment type="caution">
    <text evidence="2">The sequence shown here is derived from an EMBL/GenBank/DDBJ whole genome shotgun (WGS) entry which is preliminary data.</text>
</comment>
<keyword evidence="1" id="KW-1133">Transmembrane helix</keyword>
<evidence type="ECO:0000256" key="1">
    <source>
        <dbReference type="SAM" id="Phobius"/>
    </source>
</evidence>
<gene>
    <name evidence="2" type="ORF">FYJ83_11985</name>
</gene>
<evidence type="ECO:0000313" key="2">
    <source>
        <dbReference type="EMBL" id="MSU02192.1"/>
    </source>
</evidence>